<keyword evidence="2" id="KW-1185">Reference proteome</keyword>
<dbReference type="InterPro" id="IPR052927">
    <property type="entry name" value="DCC_oxidoreductase"/>
</dbReference>
<dbReference type="KEGG" id="ark:D6B99_17220"/>
<sequence>MTEQAQNIVLFDGICNLCNGAVQFIIKHDKNAHFKFASLQSAVAKKLLLQYGIEMRNPPESILLIREHKIFYQSSAILHIAQRLDGAWKIATVLFIVPKFIRNFFYRLIAKNRYKWFGKKQECMLPTPALKSRFLED</sequence>
<dbReference type="Proteomes" id="UP000266118">
    <property type="component" value="Chromosome"/>
</dbReference>
<protein>
    <submittedName>
        <fullName evidence="1">Thiol-disulfide oxidoreductase DCC family protein</fullName>
    </submittedName>
</protein>
<dbReference type="PANTHER" id="PTHR33639">
    <property type="entry name" value="THIOL-DISULFIDE OXIDOREDUCTASE DCC"/>
    <property type="match status" value="1"/>
</dbReference>
<evidence type="ECO:0000313" key="1">
    <source>
        <dbReference type="EMBL" id="AYD49211.1"/>
    </source>
</evidence>
<dbReference type="PANTHER" id="PTHR33639:SF2">
    <property type="entry name" value="DUF393 DOMAIN-CONTAINING PROTEIN"/>
    <property type="match status" value="1"/>
</dbReference>
<dbReference type="GO" id="GO:0015035">
    <property type="term" value="F:protein-disulfide reductase activity"/>
    <property type="evidence" value="ECO:0007669"/>
    <property type="project" value="InterPro"/>
</dbReference>
<reference evidence="1 2" key="1">
    <citation type="submission" date="2018-09" db="EMBL/GenBank/DDBJ databases">
        <title>Arachidicoccus sp. nov., a bacterium isolated from soil.</title>
        <authorList>
            <person name="Weon H.-Y."/>
            <person name="Kwon S.-W."/>
            <person name="Lee S.A."/>
        </authorList>
    </citation>
    <scope>NUCLEOTIDE SEQUENCE [LARGE SCALE GENOMIC DNA]</scope>
    <source>
        <strain evidence="1 2">KIS59-12</strain>
    </source>
</reference>
<dbReference type="RefSeq" id="WP_119990724.1">
    <property type="nucleotide sequence ID" value="NZ_CP032489.1"/>
</dbReference>
<organism evidence="1 2">
    <name type="scientific">Arachidicoccus soli</name>
    <dbReference type="NCBI Taxonomy" id="2341117"/>
    <lineage>
        <taxon>Bacteria</taxon>
        <taxon>Pseudomonadati</taxon>
        <taxon>Bacteroidota</taxon>
        <taxon>Chitinophagia</taxon>
        <taxon>Chitinophagales</taxon>
        <taxon>Chitinophagaceae</taxon>
        <taxon>Arachidicoccus</taxon>
    </lineage>
</organism>
<accession>A0A386HUI3</accession>
<gene>
    <name evidence="1" type="ORF">D6B99_17220</name>
</gene>
<dbReference type="OrthoDB" id="9785438at2"/>
<name>A0A386HUI3_9BACT</name>
<dbReference type="Pfam" id="PF04134">
    <property type="entry name" value="DCC1-like"/>
    <property type="match status" value="1"/>
</dbReference>
<dbReference type="AlphaFoldDB" id="A0A386HUI3"/>
<proteinExistence type="predicted"/>
<dbReference type="InterPro" id="IPR007263">
    <property type="entry name" value="DCC1-like"/>
</dbReference>
<evidence type="ECO:0000313" key="2">
    <source>
        <dbReference type="Proteomes" id="UP000266118"/>
    </source>
</evidence>
<dbReference type="EMBL" id="CP032489">
    <property type="protein sequence ID" value="AYD49211.1"/>
    <property type="molecule type" value="Genomic_DNA"/>
</dbReference>